<protein>
    <submittedName>
        <fullName evidence="10">TGF_BETA_2 domain-containing protein</fullName>
    </submittedName>
</protein>
<dbReference type="Proteomes" id="UP000492821">
    <property type="component" value="Unassembled WGS sequence"/>
</dbReference>
<evidence type="ECO:0000256" key="5">
    <source>
        <dbReference type="ARBA" id="ARBA00023157"/>
    </source>
</evidence>
<keyword evidence="9" id="KW-1185">Reference proteome</keyword>
<dbReference type="InterPro" id="IPR015615">
    <property type="entry name" value="TGF-beta-rel"/>
</dbReference>
<dbReference type="Gene3D" id="2.10.90.10">
    <property type="entry name" value="Cystine-knot cytokines"/>
    <property type="match status" value="1"/>
</dbReference>
<dbReference type="GO" id="GO:0008083">
    <property type="term" value="F:growth factor activity"/>
    <property type="evidence" value="ECO:0007669"/>
    <property type="project" value="UniProtKB-KW"/>
</dbReference>
<keyword evidence="7" id="KW-0732">Signal</keyword>
<evidence type="ECO:0000256" key="6">
    <source>
        <dbReference type="RuleBase" id="RU000354"/>
    </source>
</evidence>
<comment type="subcellular location">
    <subcellularLocation>
        <location evidence="1">Secreted</location>
    </subcellularLocation>
</comment>
<comment type="similarity">
    <text evidence="2 6">Belongs to the TGF-beta family.</text>
</comment>
<reference evidence="9" key="1">
    <citation type="journal article" date="2013" name="Genetics">
        <title>The draft genome and transcriptome of Panagrellus redivivus are shaped by the harsh demands of a free-living lifestyle.</title>
        <authorList>
            <person name="Srinivasan J."/>
            <person name="Dillman A.R."/>
            <person name="Macchietto M.G."/>
            <person name="Heikkinen L."/>
            <person name="Lakso M."/>
            <person name="Fracchia K.M."/>
            <person name="Antoshechkin I."/>
            <person name="Mortazavi A."/>
            <person name="Wong G."/>
            <person name="Sternberg P.W."/>
        </authorList>
    </citation>
    <scope>NUCLEOTIDE SEQUENCE [LARGE SCALE GENOMIC DNA]</scope>
    <source>
        <strain evidence="9">MT8872</strain>
    </source>
</reference>
<dbReference type="PANTHER" id="PTHR11848">
    <property type="entry name" value="TGF-BETA FAMILY"/>
    <property type="match status" value="1"/>
</dbReference>
<reference evidence="10" key="2">
    <citation type="submission" date="2020-10" db="UniProtKB">
        <authorList>
            <consortium name="WormBaseParasite"/>
        </authorList>
    </citation>
    <scope>IDENTIFICATION</scope>
</reference>
<dbReference type="GO" id="GO:0005615">
    <property type="term" value="C:extracellular space"/>
    <property type="evidence" value="ECO:0007669"/>
    <property type="project" value="TreeGrafter"/>
</dbReference>
<dbReference type="Gene3D" id="2.60.120.970">
    <property type="match status" value="1"/>
</dbReference>
<dbReference type="Pfam" id="PF00019">
    <property type="entry name" value="TGF_beta"/>
    <property type="match status" value="1"/>
</dbReference>
<dbReference type="AlphaFoldDB" id="A0A7E4VN72"/>
<evidence type="ECO:0000256" key="3">
    <source>
        <dbReference type="ARBA" id="ARBA00022525"/>
    </source>
</evidence>
<evidence type="ECO:0000313" key="9">
    <source>
        <dbReference type="Proteomes" id="UP000492821"/>
    </source>
</evidence>
<accession>A0A7E4VN72</accession>
<dbReference type="SMART" id="SM00204">
    <property type="entry name" value="TGFB"/>
    <property type="match status" value="1"/>
</dbReference>
<dbReference type="WBParaSite" id="Pan_g22201.t1">
    <property type="protein sequence ID" value="Pan_g22201.t1"/>
    <property type="gene ID" value="Pan_g22201"/>
</dbReference>
<proteinExistence type="inferred from homology"/>
<feature type="domain" description="TGF-beta family profile" evidence="8">
    <location>
        <begin position="271"/>
        <end position="394"/>
    </location>
</feature>
<evidence type="ECO:0000259" key="8">
    <source>
        <dbReference type="PROSITE" id="PS51362"/>
    </source>
</evidence>
<dbReference type="InterPro" id="IPR001839">
    <property type="entry name" value="TGF-b_C"/>
</dbReference>
<organism evidence="9 10">
    <name type="scientific">Panagrellus redivivus</name>
    <name type="common">Microworm</name>
    <dbReference type="NCBI Taxonomy" id="6233"/>
    <lineage>
        <taxon>Eukaryota</taxon>
        <taxon>Metazoa</taxon>
        <taxon>Ecdysozoa</taxon>
        <taxon>Nematoda</taxon>
        <taxon>Chromadorea</taxon>
        <taxon>Rhabditida</taxon>
        <taxon>Tylenchina</taxon>
        <taxon>Panagrolaimomorpha</taxon>
        <taxon>Panagrolaimoidea</taxon>
        <taxon>Panagrolaimidae</taxon>
        <taxon>Panagrellus</taxon>
    </lineage>
</organism>
<evidence type="ECO:0000313" key="10">
    <source>
        <dbReference type="WBParaSite" id="Pan_g22201.t1"/>
    </source>
</evidence>
<evidence type="ECO:0000256" key="7">
    <source>
        <dbReference type="SAM" id="SignalP"/>
    </source>
</evidence>
<dbReference type="PROSITE" id="PS51362">
    <property type="entry name" value="TGF_BETA_2"/>
    <property type="match status" value="1"/>
</dbReference>
<dbReference type="SUPFAM" id="SSF57501">
    <property type="entry name" value="Cystine-knot cytokines"/>
    <property type="match status" value="1"/>
</dbReference>
<dbReference type="InterPro" id="IPR017948">
    <property type="entry name" value="TGFb_CS"/>
</dbReference>
<sequence length="394" mass="46110">MWSRILHLLVFVACVYGLVDATVRESRHFGRNNDLLRDDLFVYPEEILAEKMKLEIAKKIRPDYRPGKQMVSPEARALSYNFAMAKAKHLKNERLSRRRHRRNQEHSVISKYFQDSNMRNSGSEHLTIQSKTCPYCKDDENRIWFNIAELASYTFDEATLHVDIGHIKTKYPGYEYKLQFYVFINNDKVVEYRHSQKPNHFDNATNPSESIKKWEEMVITPLVRKWNADSSTNFGAMVKVSIYKDGQLTETMPLLVSHRVYYLEMSNTKRRVKRDFNYKKKELTALCSVDTGTGDVERPTNDTCCRYPYKVDFTSIKWNFIIYPKVFENYYCTGYCDLGALRKVTHSEVLFMYDMELCCAADLADDLEIVYMDDEGGIHVKFLPNMIVQSCACG</sequence>
<evidence type="ECO:0000256" key="4">
    <source>
        <dbReference type="ARBA" id="ARBA00023030"/>
    </source>
</evidence>
<dbReference type="GO" id="GO:0005125">
    <property type="term" value="F:cytokine activity"/>
    <property type="evidence" value="ECO:0007669"/>
    <property type="project" value="TreeGrafter"/>
</dbReference>
<feature type="signal peptide" evidence="7">
    <location>
        <begin position="1"/>
        <end position="21"/>
    </location>
</feature>
<keyword evidence="4 6" id="KW-0339">Growth factor</keyword>
<keyword evidence="3" id="KW-0964">Secreted</keyword>
<dbReference type="InterPro" id="IPR029034">
    <property type="entry name" value="Cystine-knot_cytokine"/>
</dbReference>
<evidence type="ECO:0000256" key="2">
    <source>
        <dbReference type="ARBA" id="ARBA00006656"/>
    </source>
</evidence>
<feature type="chain" id="PRO_5028800760" evidence="7">
    <location>
        <begin position="22"/>
        <end position="394"/>
    </location>
</feature>
<dbReference type="PROSITE" id="PS00250">
    <property type="entry name" value="TGF_BETA_1"/>
    <property type="match status" value="1"/>
</dbReference>
<keyword evidence="5" id="KW-1015">Disulfide bond</keyword>
<name>A0A7E4VN72_PANRE</name>
<evidence type="ECO:0000256" key="1">
    <source>
        <dbReference type="ARBA" id="ARBA00004613"/>
    </source>
</evidence>